<comment type="caution">
    <text evidence="1">The sequence shown here is derived from an EMBL/GenBank/DDBJ whole genome shotgun (WGS) entry which is preliminary data.</text>
</comment>
<dbReference type="AlphaFoldDB" id="A0A2S8SQ40"/>
<dbReference type="EMBL" id="NIGF01000019">
    <property type="protein sequence ID" value="PQV62896.1"/>
    <property type="molecule type" value="Genomic_DNA"/>
</dbReference>
<gene>
    <name evidence="1" type="ORF">B1R32_11936</name>
</gene>
<dbReference type="OrthoDB" id="34459at2"/>
<keyword evidence="2" id="KW-1185">Reference proteome</keyword>
<organism evidence="1 2">
    <name type="scientific">Abditibacterium utsteinense</name>
    <dbReference type="NCBI Taxonomy" id="1960156"/>
    <lineage>
        <taxon>Bacteria</taxon>
        <taxon>Pseudomonadati</taxon>
        <taxon>Abditibacteriota</taxon>
        <taxon>Abditibacteriia</taxon>
        <taxon>Abditibacteriales</taxon>
        <taxon>Abditibacteriaceae</taxon>
        <taxon>Abditibacterium</taxon>
    </lineage>
</organism>
<name>A0A2S8SQ40_9BACT</name>
<protein>
    <submittedName>
        <fullName evidence="1">Uncharacterized protein</fullName>
    </submittedName>
</protein>
<dbReference type="RefSeq" id="WP_106380987.1">
    <property type="nucleotide sequence ID" value="NZ_NIGF01000019.1"/>
</dbReference>
<dbReference type="InParanoid" id="A0A2S8SQ40"/>
<proteinExistence type="predicted"/>
<sequence length="89" mass="9946">MKKPIEPTPDGHHVIIDGRKWRATNPDLPEDVRQNLVNELMSARRAVGAALKIQDADAEKTARARVSAAKIALGERGPKWWENAKPEEK</sequence>
<evidence type="ECO:0000313" key="1">
    <source>
        <dbReference type="EMBL" id="PQV62896.1"/>
    </source>
</evidence>
<accession>A0A2S8SQ40</accession>
<dbReference type="Proteomes" id="UP000237684">
    <property type="component" value="Unassembled WGS sequence"/>
</dbReference>
<evidence type="ECO:0000313" key="2">
    <source>
        <dbReference type="Proteomes" id="UP000237684"/>
    </source>
</evidence>
<reference evidence="1 2" key="1">
    <citation type="journal article" date="2018" name="Syst. Appl. Microbiol.">
        <title>Abditibacterium utsteinense sp. nov., the first cultivated member of candidate phylum FBP, isolated from ice-free Antarctic soil samples.</title>
        <authorList>
            <person name="Tahon G."/>
            <person name="Tytgat B."/>
            <person name="Lebbe L."/>
            <person name="Carlier A."/>
            <person name="Willems A."/>
        </authorList>
    </citation>
    <scope>NUCLEOTIDE SEQUENCE [LARGE SCALE GENOMIC DNA]</scope>
    <source>
        <strain evidence="1 2">LMG 29911</strain>
    </source>
</reference>